<evidence type="ECO:0000256" key="2">
    <source>
        <dbReference type="ARBA" id="ARBA00009347"/>
    </source>
</evidence>
<dbReference type="Pfam" id="PF00441">
    <property type="entry name" value="Acyl-CoA_dh_1"/>
    <property type="match status" value="1"/>
</dbReference>
<comment type="similarity">
    <text evidence="2">Belongs to the acyl-CoA dehydrogenase family.</text>
</comment>
<dbReference type="FunFam" id="2.40.110.10:FF:000011">
    <property type="entry name" value="Acyl-CoA dehydrogenase FadE34"/>
    <property type="match status" value="1"/>
</dbReference>
<keyword evidence="10" id="KW-1185">Reference proteome</keyword>
<evidence type="ECO:0000256" key="1">
    <source>
        <dbReference type="ARBA" id="ARBA00001974"/>
    </source>
</evidence>
<dbReference type="Proteomes" id="UP000003856">
    <property type="component" value="Unassembled WGS sequence"/>
</dbReference>
<evidence type="ECO:0000259" key="6">
    <source>
        <dbReference type="Pfam" id="PF00441"/>
    </source>
</evidence>
<dbReference type="InterPro" id="IPR013786">
    <property type="entry name" value="AcylCoA_DH/ox_N"/>
</dbReference>
<dbReference type="SUPFAM" id="SSF47203">
    <property type="entry name" value="Acyl-CoA dehydrogenase C-terminal domain-like"/>
    <property type="match status" value="1"/>
</dbReference>
<dbReference type="Gene3D" id="1.20.140.10">
    <property type="entry name" value="Butyryl-CoA Dehydrogenase, subunit A, domain 3"/>
    <property type="match status" value="1"/>
</dbReference>
<dbReference type="Gene3D" id="1.10.540.10">
    <property type="entry name" value="Acyl-CoA dehydrogenase/oxidase, N-terminal domain"/>
    <property type="match status" value="1"/>
</dbReference>
<feature type="domain" description="Acyl-CoA dehydrogenase/oxidase N-terminal" evidence="8">
    <location>
        <begin position="6"/>
        <end position="123"/>
    </location>
</feature>
<accession>C5T5T4</accession>
<dbReference type="Gene3D" id="2.40.110.10">
    <property type="entry name" value="Butyryl-CoA Dehydrogenase, subunit A, domain 2"/>
    <property type="match status" value="1"/>
</dbReference>
<keyword evidence="4" id="KW-0274">FAD</keyword>
<dbReference type="RefSeq" id="WP_005796596.1">
    <property type="nucleotide sequence ID" value="NZ_ACQT01000071.1"/>
</dbReference>
<dbReference type="OrthoDB" id="9770681at2"/>
<dbReference type="PANTHER" id="PTHR43292:SF3">
    <property type="entry name" value="ACYL-COA DEHYDROGENASE FADE29"/>
    <property type="match status" value="1"/>
</dbReference>
<dbReference type="AlphaFoldDB" id="C5T5T4"/>
<dbReference type="PATRIC" id="fig|573060.9.peg.2835"/>
<reference evidence="9 10" key="1">
    <citation type="submission" date="2009-05" db="EMBL/GenBank/DDBJ databases">
        <title>The draft genome of Acidovorax delafieldii 2AN.</title>
        <authorList>
            <consortium name="US DOE Joint Genome Institute (JGI-PGF)"/>
            <person name="Lucas S."/>
            <person name="Copeland A."/>
            <person name="Lapidus A."/>
            <person name="Glavina del Rio T."/>
            <person name="Tice H."/>
            <person name="Bruce D."/>
            <person name="Goodwin L."/>
            <person name="Pitluck S."/>
            <person name="Larimer F."/>
            <person name="Land M.L."/>
            <person name="Hauser L."/>
            <person name="Shelobolina E.S."/>
            <person name="Picardal F."/>
            <person name="Roden E."/>
            <person name="Emerson D."/>
        </authorList>
    </citation>
    <scope>NUCLEOTIDE SEQUENCE [LARGE SCALE GENOMIC DNA]</scope>
    <source>
        <strain evidence="9 10">2AN</strain>
    </source>
</reference>
<dbReference type="InterPro" id="IPR006091">
    <property type="entry name" value="Acyl-CoA_Oxase/DH_mid-dom"/>
</dbReference>
<feature type="domain" description="Acyl-CoA oxidase/dehydrogenase middle" evidence="7">
    <location>
        <begin position="127"/>
        <end position="221"/>
    </location>
</feature>
<evidence type="ECO:0000256" key="5">
    <source>
        <dbReference type="ARBA" id="ARBA00023002"/>
    </source>
</evidence>
<dbReference type="GO" id="GO:0050660">
    <property type="term" value="F:flavin adenine dinucleotide binding"/>
    <property type="evidence" value="ECO:0007669"/>
    <property type="project" value="InterPro"/>
</dbReference>
<dbReference type="EMBL" id="ACQT01000071">
    <property type="protein sequence ID" value="EER60162.1"/>
    <property type="molecule type" value="Genomic_DNA"/>
</dbReference>
<evidence type="ECO:0000259" key="8">
    <source>
        <dbReference type="Pfam" id="PF02771"/>
    </source>
</evidence>
<name>C5T5T4_ACIDE</name>
<sequence>MHLELSPEDRAFRQDVRDFIAAHLTEAMRQGQSLTTSMYPEPEVSRPWQQALNAKGWLVPLWPAEWGGTGWTALQRFIFETECALAGAPLVHPMGVRLVGPVLLKFGTEAQKREYLPKILSSEDYWCQGFSEPDAGSDLASLKLRADRDGDDYVLNGTKVWTTHAHHANRMFALVRTSHEGKRQQGISFLLIDMHSPGITVRPIHTIGGDHDVNEVHFDNVRVPIRNRVGEENAGWECAKYLLEFERGAGIFSPRLRGQLKRVAEALHGIPADREDLGNIHRKLGEVNADLDTFEWLEMRTMAALPPGGNPGPVASILKLRASRLKQAIGELGVDALSADSRRWRSASERGGAPSRQAQTLVPEYFNSRAFTIFGGAAEIQLGLIAKTVLGV</sequence>
<dbReference type="Pfam" id="PF02771">
    <property type="entry name" value="Acyl-CoA_dh_N"/>
    <property type="match status" value="1"/>
</dbReference>
<dbReference type="InterPro" id="IPR009100">
    <property type="entry name" value="AcylCoA_DH/oxidase_NM_dom_sf"/>
</dbReference>
<evidence type="ECO:0000313" key="10">
    <source>
        <dbReference type="Proteomes" id="UP000003856"/>
    </source>
</evidence>
<dbReference type="GO" id="GO:0016627">
    <property type="term" value="F:oxidoreductase activity, acting on the CH-CH group of donors"/>
    <property type="evidence" value="ECO:0007669"/>
    <property type="project" value="InterPro"/>
</dbReference>
<proteinExistence type="inferred from homology"/>
<comment type="cofactor">
    <cofactor evidence="1">
        <name>FAD</name>
        <dbReference type="ChEBI" id="CHEBI:57692"/>
    </cofactor>
</comment>
<dbReference type="InterPro" id="IPR046373">
    <property type="entry name" value="Acyl-CoA_Oxase/DH_mid-dom_sf"/>
</dbReference>
<evidence type="ECO:0000256" key="3">
    <source>
        <dbReference type="ARBA" id="ARBA00022630"/>
    </source>
</evidence>
<evidence type="ECO:0000259" key="7">
    <source>
        <dbReference type="Pfam" id="PF02770"/>
    </source>
</evidence>
<keyword evidence="3" id="KW-0285">Flavoprotein</keyword>
<comment type="caution">
    <text evidence="9">The sequence shown here is derived from an EMBL/GenBank/DDBJ whole genome shotgun (WGS) entry which is preliminary data.</text>
</comment>
<dbReference type="GO" id="GO:0005886">
    <property type="term" value="C:plasma membrane"/>
    <property type="evidence" value="ECO:0007669"/>
    <property type="project" value="TreeGrafter"/>
</dbReference>
<gene>
    <name evidence="9" type="ORF">AcdelDRAFT_2264</name>
</gene>
<evidence type="ECO:0000313" key="9">
    <source>
        <dbReference type="EMBL" id="EER60162.1"/>
    </source>
</evidence>
<feature type="domain" description="Acyl-CoA dehydrogenase/oxidase C-terminal" evidence="6">
    <location>
        <begin position="233"/>
        <end position="389"/>
    </location>
</feature>
<dbReference type="InterPro" id="IPR036250">
    <property type="entry name" value="AcylCo_DH-like_C"/>
</dbReference>
<evidence type="ECO:0000256" key="4">
    <source>
        <dbReference type="ARBA" id="ARBA00022827"/>
    </source>
</evidence>
<dbReference type="InterPro" id="IPR009075">
    <property type="entry name" value="AcylCo_DH/oxidase_C"/>
</dbReference>
<dbReference type="SUPFAM" id="SSF56645">
    <property type="entry name" value="Acyl-CoA dehydrogenase NM domain-like"/>
    <property type="match status" value="1"/>
</dbReference>
<protein>
    <submittedName>
        <fullName evidence="9">Acyl-CoA dehydrogenase domain protein</fullName>
    </submittedName>
</protein>
<keyword evidence="5" id="KW-0560">Oxidoreductase</keyword>
<dbReference type="InterPro" id="IPR052161">
    <property type="entry name" value="Mycobact_Acyl-CoA_DH"/>
</dbReference>
<dbReference type="InterPro" id="IPR037069">
    <property type="entry name" value="AcylCoA_DH/ox_N_sf"/>
</dbReference>
<organism evidence="9 10">
    <name type="scientific">Acidovorax delafieldii 2AN</name>
    <dbReference type="NCBI Taxonomy" id="573060"/>
    <lineage>
        <taxon>Bacteria</taxon>
        <taxon>Pseudomonadati</taxon>
        <taxon>Pseudomonadota</taxon>
        <taxon>Betaproteobacteria</taxon>
        <taxon>Burkholderiales</taxon>
        <taxon>Comamonadaceae</taxon>
        <taxon>Acidovorax</taxon>
    </lineage>
</organism>
<dbReference type="Pfam" id="PF02770">
    <property type="entry name" value="Acyl-CoA_dh_M"/>
    <property type="match status" value="1"/>
</dbReference>
<dbReference type="PANTHER" id="PTHR43292">
    <property type="entry name" value="ACYL-COA DEHYDROGENASE"/>
    <property type="match status" value="1"/>
</dbReference>